<dbReference type="EMBL" id="CAADFJ010000010">
    <property type="protein sequence ID" value="VFJ97080.1"/>
    <property type="molecule type" value="Genomic_DNA"/>
</dbReference>
<accession>A0A450U9Y5</accession>
<evidence type="ECO:0000313" key="3">
    <source>
        <dbReference type="EMBL" id="VFJ97080.1"/>
    </source>
</evidence>
<protein>
    <submittedName>
        <fullName evidence="1">Uncharacterized protein</fullName>
    </submittedName>
</protein>
<reference evidence="1" key="1">
    <citation type="submission" date="2019-02" db="EMBL/GenBank/DDBJ databases">
        <authorList>
            <person name="Gruber-Vodicka R. H."/>
            <person name="Seah K. B. B."/>
        </authorList>
    </citation>
    <scope>NUCLEOTIDE SEQUENCE</scope>
    <source>
        <strain evidence="3">BECK_SA2B12</strain>
        <strain evidence="1">BECK_SA2B15</strain>
        <strain evidence="2">BECK_SA2B20</strain>
    </source>
</reference>
<dbReference type="EMBL" id="CAADFG010000011">
    <property type="protein sequence ID" value="VFJ88886.1"/>
    <property type="molecule type" value="Genomic_DNA"/>
</dbReference>
<evidence type="ECO:0000313" key="2">
    <source>
        <dbReference type="EMBL" id="VFJ90442.1"/>
    </source>
</evidence>
<evidence type="ECO:0000313" key="1">
    <source>
        <dbReference type="EMBL" id="VFJ88886.1"/>
    </source>
</evidence>
<dbReference type="EMBL" id="CAADFI010000009">
    <property type="protein sequence ID" value="VFJ90442.1"/>
    <property type="molecule type" value="Genomic_DNA"/>
</dbReference>
<name>A0A450U9Y5_9GAMM</name>
<sequence length="61" mass="7275">MTFRSHKNERHKAFEIKQMTRSKYSAKDFSLRLFSPESLSGKVDLKGREKKPDDYRLVSLR</sequence>
<organism evidence="1">
    <name type="scientific">Candidatus Kentrum eta</name>
    <dbReference type="NCBI Taxonomy" id="2126337"/>
    <lineage>
        <taxon>Bacteria</taxon>
        <taxon>Pseudomonadati</taxon>
        <taxon>Pseudomonadota</taxon>
        <taxon>Gammaproteobacteria</taxon>
        <taxon>Candidatus Kentrum</taxon>
    </lineage>
</organism>
<dbReference type="AlphaFoldDB" id="A0A450U9Y5"/>
<proteinExistence type="predicted"/>
<gene>
    <name evidence="1" type="ORF">BECKH772A_GA0070896_1001130</name>
    <name evidence="2" type="ORF">BECKH772B_GA0070898_1000932</name>
    <name evidence="3" type="ORF">BECKH772C_GA0070978_1001030</name>
</gene>